<name>E9GBB9_DAPPU</name>
<dbReference type="InParanoid" id="E9GBB9"/>
<evidence type="ECO:0000313" key="3">
    <source>
        <dbReference type="Proteomes" id="UP000000305"/>
    </source>
</evidence>
<evidence type="ECO:0000256" key="1">
    <source>
        <dbReference type="SAM" id="MobiDB-lite"/>
    </source>
</evidence>
<dbReference type="HOGENOM" id="CLU_1526716_0_0_1"/>
<feature type="compositionally biased region" description="Polar residues" evidence="1">
    <location>
        <begin position="122"/>
        <end position="139"/>
    </location>
</feature>
<dbReference type="AlphaFoldDB" id="E9GBB9"/>
<dbReference type="OrthoDB" id="6356358at2759"/>
<dbReference type="KEGG" id="dpx:DAPPUDRAFT_302057"/>
<dbReference type="Proteomes" id="UP000000305">
    <property type="component" value="Unassembled WGS sequence"/>
</dbReference>
<dbReference type="EMBL" id="GL732538">
    <property type="protein sequence ID" value="EFX83186.1"/>
    <property type="molecule type" value="Genomic_DNA"/>
</dbReference>
<evidence type="ECO:0000313" key="2">
    <source>
        <dbReference type="EMBL" id="EFX83186.1"/>
    </source>
</evidence>
<protein>
    <submittedName>
        <fullName evidence="2">Uncharacterized protein</fullName>
    </submittedName>
</protein>
<feature type="region of interest" description="Disordered" evidence="1">
    <location>
        <begin position="94"/>
        <end position="139"/>
    </location>
</feature>
<gene>
    <name evidence="2" type="ORF">DAPPUDRAFT_302057</name>
</gene>
<proteinExistence type="predicted"/>
<organism evidence="2 3">
    <name type="scientific">Daphnia pulex</name>
    <name type="common">Water flea</name>
    <dbReference type="NCBI Taxonomy" id="6669"/>
    <lineage>
        <taxon>Eukaryota</taxon>
        <taxon>Metazoa</taxon>
        <taxon>Ecdysozoa</taxon>
        <taxon>Arthropoda</taxon>
        <taxon>Crustacea</taxon>
        <taxon>Branchiopoda</taxon>
        <taxon>Diplostraca</taxon>
        <taxon>Cladocera</taxon>
        <taxon>Anomopoda</taxon>
        <taxon>Daphniidae</taxon>
        <taxon>Daphnia</taxon>
    </lineage>
</organism>
<keyword evidence="3" id="KW-1185">Reference proteome</keyword>
<accession>E9GBB9</accession>
<sequence length="176" mass="19882">MATNTCPKSEELIPTASKNMEIAAGKRNLTDNCLYCGERLDPTKLVFQVNLLTLTVSCQSCDKKNYFGKIRQIPMPLPSPPVIKRLAGYQLRERKQPEYQNPFFDSSSSNKESSEEESEESPLTTTTENQECVSSSNRLTPEEISELMCLEAQANRLKREKLLNRKNPESNTSNSL</sequence>
<reference evidence="2 3" key="1">
    <citation type="journal article" date="2011" name="Science">
        <title>The ecoresponsive genome of Daphnia pulex.</title>
        <authorList>
            <person name="Colbourne J.K."/>
            <person name="Pfrender M.E."/>
            <person name="Gilbert D."/>
            <person name="Thomas W.K."/>
            <person name="Tucker A."/>
            <person name="Oakley T.H."/>
            <person name="Tokishita S."/>
            <person name="Aerts A."/>
            <person name="Arnold G.J."/>
            <person name="Basu M.K."/>
            <person name="Bauer D.J."/>
            <person name="Caceres C.E."/>
            <person name="Carmel L."/>
            <person name="Casola C."/>
            <person name="Choi J.H."/>
            <person name="Detter J.C."/>
            <person name="Dong Q."/>
            <person name="Dusheyko S."/>
            <person name="Eads B.D."/>
            <person name="Frohlich T."/>
            <person name="Geiler-Samerotte K.A."/>
            <person name="Gerlach D."/>
            <person name="Hatcher P."/>
            <person name="Jogdeo S."/>
            <person name="Krijgsveld J."/>
            <person name="Kriventseva E.V."/>
            <person name="Kultz D."/>
            <person name="Laforsch C."/>
            <person name="Lindquist E."/>
            <person name="Lopez J."/>
            <person name="Manak J.R."/>
            <person name="Muller J."/>
            <person name="Pangilinan J."/>
            <person name="Patwardhan R.P."/>
            <person name="Pitluck S."/>
            <person name="Pritham E.J."/>
            <person name="Rechtsteiner A."/>
            <person name="Rho M."/>
            <person name="Rogozin I.B."/>
            <person name="Sakarya O."/>
            <person name="Salamov A."/>
            <person name="Schaack S."/>
            <person name="Shapiro H."/>
            <person name="Shiga Y."/>
            <person name="Skalitzky C."/>
            <person name="Smith Z."/>
            <person name="Souvorov A."/>
            <person name="Sung W."/>
            <person name="Tang Z."/>
            <person name="Tsuchiya D."/>
            <person name="Tu H."/>
            <person name="Vos H."/>
            <person name="Wang M."/>
            <person name="Wolf Y.I."/>
            <person name="Yamagata H."/>
            <person name="Yamada T."/>
            <person name="Ye Y."/>
            <person name="Shaw J.R."/>
            <person name="Andrews J."/>
            <person name="Crease T.J."/>
            <person name="Tang H."/>
            <person name="Lucas S.M."/>
            <person name="Robertson H.M."/>
            <person name="Bork P."/>
            <person name="Koonin E.V."/>
            <person name="Zdobnov E.M."/>
            <person name="Grigoriev I.V."/>
            <person name="Lynch M."/>
            <person name="Boore J.L."/>
        </authorList>
    </citation>
    <scope>NUCLEOTIDE SEQUENCE [LARGE SCALE GENOMIC DNA]</scope>
</reference>